<dbReference type="GO" id="GO:0016747">
    <property type="term" value="F:acyltransferase activity, transferring groups other than amino-acyl groups"/>
    <property type="evidence" value="ECO:0007669"/>
    <property type="project" value="InterPro"/>
</dbReference>
<dbReference type="STRING" id="408015.SXIM_32690"/>
<dbReference type="AlphaFoldDB" id="A0A0F7FX55"/>
<keyword evidence="3" id="KW-1185">Reference proteome</keyword>
<evidence type="ECO:0000313" key="2">
    <source>
        <dbReference type="EMBL" id="AKG44653.1"/>
    </source>
</evidence>
<protein>
    <submittedName>
        <fullName evidence="2">GCN5-related N-acetyltransferase</fullName>
    </submittedName>
</protein>
<dbReference type="Gene3D" id="3.40.630.30">
    <property type="match status" value="1"/>
</dbReference>
<evidence type="ECO:0000259" key="1">
    <source>
        <dbReference type="Pfam" id="PF00583"/>
    </source>
</evidence>
<proteinExistence type="predicted"/>
<organism evidence="2 3">
    <name type="scientific">Streptomyces xiamenensis</name>
    <dbReference type="NCBI Taxonomy" id="408015"/>
    <lineage>
        <taxon>Bacteria</taxon>
        <taxon>Bacillati</taxon>
        <taxon>Actinomycetota</taxon>
        <taxon>Actinomycetes</taxon>
        <taxon>Kitasatosporales</taxon>
        <taxon>Streptomycetaceae</taxon>
        <taxon>Streptomyces</taxon>
    </lineage>
</organism>
<name>A0A0F7FX55_9ACTN</name>
<dbReference type="Proteomes" id="UP000034034">
    <property type="component" value="Chromosome"/>
</dbReference>
<dbReference type="PATRIC" id="fig|408015.6.peg.3309"/>
<accession>A0A0F7FX55</accession>
<dbReference type="InterPro" id="IPR000182">
    <property type="entry name" value="GNAT_dom"/>
</dbReference>
<reference evidence="2" key="1">
    <citation type="submission" date="2019-08" db="EMBL/GenBank/DDBJ databases">
        <title>Complete genome sequence of a mangrove-derived Streptomyces xiamenensis.</title>
        <authorList>
            <person name="Xu J."/>
        </authorList>
    </citation>
    <scope>NUCLEOTIDE SEQUENCE</scope>
    <source>
        <strain evidence="2">318</strain>
    </source>
</reference>
<dbReference type="Pfam" id="PF00583">
    <property type="entry name" value="Acetyltransf_1"/>
    <property type="match status" value="1"/>
</dbReference>
<feature type="domain" description="N-acetyltransferase" evidence="1">
    <location>
        <begin position="56"/>
        <end position="158"/>
    </location>
</feature>
<dbReference type="KEGG" id="sxi:SXIM_32690"/>
<dbReference type="HOGENOM" id="CLU_1601831_0_0_11"/>
<sequence length="166" mass="18288">MTGFEAERFAPYVERCLGAGIRLVTLDELGDTARNRRALYALNKECAADIPERGEFYTYEAYLRQRIEVASYDPRGVVIALDGDGGWIGMSATSDHRSSGFVFNEMTGVRAAFRGRGISLAMKTFGIGFAARCGVDRIRTVHHPANTAAIEMNRRLGYVDAPEQDG</sequence>
<gene>
    <name evidence="2" type="ORF">SXIM_32690</name>
</gene>
<dbReference type="SUPFAM" id="SSF55729">
    <property type="entry name" value="Acyl-CoA N-acyltransferases (Nat)"/>
    <property type="match status" value="1"/>
</dbReference>
<dbReference type="InterPro" id="IPR016181">
    <property type="entry name" value="Acyl_CoA_acyltransferase"/>
</dbReference>
<evidence type="ECO:0000313" key="3">
    <source>
        <dbReference type="Proteomes" id="UP000034034"/>
    </source>
</evidence>
<dbReference type="EMBL" id="CP009922">
    <property type="protein sequence ID" value="AKG44653.1"/>
    <property type="molecule type" value="Genomic_DNA"/>
</dbReference>